<accession>A0A835Y9Z8</accession>
<dbReference type="AlphaFoldDB" id="A0A835Y9Z8"/>
<keyword evidence="3" id="KW-1185">Reference proteome</keyword>
<evidence type="ECO:0000313" key="2">
    <source>
        <dbReference type="EMBL" id="KAG2496956.1"/>
    </source>
</evidence>
<proteinExistence type="predicted"/>
<evidence type="ECO:0000256" key="1">
    <source>
        <dbReference type="SAM" id="MobiDB-lite"/>
    </source>
</evidence>
<gene>
    <name evidence="2" type="ORF">HYH03_004962</name>
</gene>
<name>A0A835Y9Z8_9CHLO</name>
<dbReference type="EMBL" id="JAEHOE010000016">
    <property type="protein sequence ID" value="KAG2496956.1"/>
    <property type="molecule type" value="Genomic_DNA"/>
</dbReference>
<sequence>MNAVPLGLPGFRLRPMYPHEHQEVIDADSGIYDTPAVVALSSVRQWCGQVPAMGFVVETERGQRLGVCSLIPAAGGSFRQMAAGELREADMHGEHVFDAWRHDEIGVHMYHMERVEGYPRGVPDMAVLSMYGMAHALREVQELRQALGRPGPLRVCGVSGLAVSPQGIRLTVILYGARERSYICPEHVLRAPKGPGGGKRRLELHTLHTQEQLEALLGAGYELVARCRHLVLYSHEPSFLWTIVPRVLGPEGGAGGAPASADQPRREPGGAVGGSSCSSGGERRTGTKSEVAKYSRIVKLLQQSGPGNKDAANKDGNTTRYGAAKRGQAGGAQALVQAAEGGEGSEEDEERPAGLTEGERTQSDKSAA</sequence>
<feature type="compositionally biased region" description="Basic and acidic residues" evidence="1">
    <location>
        <begin position="357"/>
        <end position="368"/>
    </location>
</feature>
<organism evidence="2 3">
    <name type="scientific">Edaphochlamys debaryana</name>
    <dbReference type="NCBI Taxonomy" id="47281"/>
    <lineage>
        <taxon>Eukaryota</taxon>
        <taxon>Viridiplantae</taxon>
        <taxon>Chlorophyta</taxon>
        <taxon>core chlorophytes</taxon>
        <taxon>Chlorophyceae</taxon>
        <taxon>CS clade</taxon>
        <taxon>Chlamydomonadales</taxon>
        <taxon>Chlamydomonadales incertae sedis</taxon>
        <taxon>Edaphochlamys</taxon>
    </lineage>
</organism>
<feature type="region of interest" description="Disordered" evidence="1">
    <location>
        <begin position="253"/>
        <end position="368"/>
    </location>
</feature>
<feature type="compositionally biased region" description="Basic and acidic residues" evidence="1">
    <location>
        <begin position="281"/>
        <end position="293"/>
    </location>
</feature>
<evidence type="ECO:0000313" key="3">
    <source>
        <dbReference type="Proteomes" id="UP000612055"/>
    </source>
</evidence>
<dbReference type="Proteomes" id="UP000612055">
    <property type="component" value="Unassembled WGS sequence"/>
</dbReference>
<feature type="compositionally biased region" description="Low complexity" evidence="1">
    <location>
        <begin position="322"/>
        <end position="340"/>
    </location>
</feature>
<dbReference type="OrthoDB" id="557794at2759"/>
<protein>
    <submittedName>
        <fullName evidence="2">Uncharacterized protein</fullName>
    </submittedName>
</protein>
<reference evidence="2" key="1">
    <citation type="journal article" date="2020" name="bioRxiv">
        <title>Comparative genomics of Chlamydomonas.</title>
        <authorList>
            <person name="Craig R.J."/>
            <person name="Hasan A.R."/>
            <person name="Ness R.W."/>
            <person name="Keightley P.D."/>
        </authorList>
    </citation>
    <scope>NUCLEOTIDE SEQUENCE</scope>
    <source>
        <strain evidence="2">CCAP 11/70</strain>
    </source>
</reference>
<comment type="caution">
    <text evidence="2">The sequence shown here is derived from an EMBL/GenBank/DDBJ whole genome shotgun (WGS) entry which is preliminary data.</text>
</comment>